<accession>A0A2V1E135</accession>
<dbReference type="OrthoDB" id="3764745at2759"/>
<sequence length="358" mass="41469">MNPSLEEHLGKRSHEQQPVEKISHECKMTFAYFNKLPQELRNQIWAEAIAIERQQIVDEPCTTSHAERQRQALLGYDSIPDSKDEKRQREHLRLYIYASSKTDELRLGKNEFQTLINRFSVATACSEARAHVIEFCRRQIEFVTLFRIIEDQPSTKNSVLKNPVLEQPVFTDMTTVMVTTARFHPENGPEEGFDSPDQVVEIVARVFGNGVKKIIWSAWCHPWGMDNVYWPHTPLLGQVTPFGQFDMIDDSGHSETAHFLSPDLVLHIQKEVYEAEIPQGNEYFDYRLLLRHTLKLAELARAAAKPLPQLQHIDVEVRTGSWGEIIMTRLETTYKNDVIWIGKHNMLVAFNHGWTEYT</sequence>
<evidence type="ECO:0000313" key="3">
    <source>
        <dbReference type="Proteomes" id="UP000244855"/>
    </source>
</evidence>
<gene>
    <name evidence="2" type="ORF">DM02DRAFT_611685</name>
</gene>
<keyword evidence="3" id="KW-1185">Reference proteome</keyword>
<proteinExistence type="predicted"/>
<evidence type="ECO:0000259" key="1">
    <source>
        <dbReference type="Pfam" id="PF20150"/>
    </source>
</evidence>
<evidence type="ECO:0000313" key="2">
    <source>
        <dbReference type="EMBL" id="PVI04268.1"/>
    </source>
</evidence>
<reference evidence="2 3" key="1">
    <citation type="journal article" date="2018" name="Sci. Rep.">
        <title>Comparative genomics provides insights into the lifestyle and reveals functional heterogeneity of dark septate endophytic fungi.</title>
        <authorList>
            <person name="Knapp D.G."/>
            <person name="Nemeth J.B."/>
            <person name="Barry K."/>
            <person name="Hainaut M."/>
            <person name="Henrissat B."/>
            <person name="Johnson J."/>
            <person name="Kuo A."/>
            <person name="Lim J.H.P."/>
            <person name="Lipzen A."/>
            <person name="Nolan M."/>
            <person name="Ohm R.A."/>
            <person name="Tamas L."/>
            <person name="Grigoriev I.V."/>
            <person name="Spatafora J.W."/>
            <person name="Nagy L.G."/>
            <person name="Kovacs G.M."/>
        </authorList>
    </citation>
    <scope>NUCLEOTIDE SEQUENCE [LARGE SCALE GENOMIC DNA]</scope>
    <source>
        <strain evidence="2 3">DSE2036</strain>
    </source>
</reference>
<dbReference type="AlphaFoldDB" id="A0A2V1E135"/>
<name>A0A2V1E135_9PLEO</name>
<dbReference type="Proteomes" id="UP000244855">
    <property type="component" value="Unassembled WGS sequence"/>
</dbReference>
<dbReference type="EMBL" id="KZ805323">
    <property type="protein sequence ID" value="PVI04268.1"/>
    <property type="molecule type" value="Genomic_DNA"/>
</dbReference>
<dbReference type="Pfam" id="PF20150">
    <property type="entry name" value="2EXR"/>
    <property type="match status" value="1"/>
</dbReference>
<protein>
    <recommendedName>
        <fullName evidence="1">2EXR domain-containing protein</fullName>
    </recommendedName>
</protein>
<dbReference type="InterPro" id="IPR045518">
    <property type="entry name" value="2EXR"/>
</dbReference>
<organism evidence="2 3">
    <name type="scientific">Periconia macrospinosa</name>
    <dbReference type="NCBI Taxonomy" id="97972"/>
    <lineage>
        <taxon>Eukaryota</taxon>
        <taxon>Fungi</taxon>
        <taxon>Dikarya</taxon>
        <taxon>Ascomycota</taxon>
        <taxon>Pezizomycotina</taxon>
        <taxon>Dothideomycetes</taxon>
        <taxon>Pleosporomycetidae</taxon>
        <taxon>Pleosporales</taxon>
        <taxon>Massarineae</taxon>
        <taxon>Periconiaceae</taxon>
        <taxon>Periconia</taxon>
    </lineage>
</organism>
<feature type="domain" description="2EXR" evidence="1">
    <location>
        <begin position="30"/>
        <end position="137"/>
    </location>
</feature>